<evidence type="ECO:0000256" key="1">
    <source>
        <dbReference type="SAM" id="MobiDB-lite"/>
    </source>
</evidence>
<name>A0A0F6YLU7_9BACT</name>
<keyword evidence="3" id="KW-0732">Signal</keyword>
<gene>
    <name evidence="4" type="ORF">DB32_006769</name>
</gene>
<keyword evidence="2" id="KW-0472">Membrane</keyword>
<keyword evidence="5" id="KW-1185">Reference proteome</keyword>
<evidence type="ECO:0000256" key="2">
    <source>
        <dbReference type="SAM" id="Phobius"/>
    </source>
</evidence>
<dbReference type="AlphaFoldDB" id="A0A0F6YLU7"/>
<accession>A0A0F6YLU7</accession>
<dbReference type="KEGG" id="samy:DB32_006769"/>
<feature type="chain" id="PRO_5002512922" evidence="3">
    <location>
        <begin position="20"/>
        <end position="215"/>
    </location>
</feature>
<evidence type="ECO:0000313" key="4">
    <source>
        <dbReference type="EMBL" id="AKF09620.1"/>
    </source>
</evidence>
<feature type="transmembrane region" description="Helical" evidence="2">
    <location>
        <begin position="157"/>
        <end position="177"/>
    </location>
</feature>
<dbReference type="RefSeq" id="WP_053236656.1">
    <property type="nucleotide sequence ID" value="NZ_CP011125.1"/>
</dbReference>
<evidence type="ECO:0000313" key="5">
    <source>
        <dbReference type="Proteomes" id="UP000034883"/>
    </source>
</evidence>
<feature type="region of interest" description="Disordered" evidence="1">
    <location>
        <begin position="37"/>
        <end position="72"/>
    </location>
</feature>
<protein>
    <submittedName>
        <fullName evidence="4">Uncharacterized protein</fullName>
    </submittedName>
</protein>
<dbReference type="Proteomes" id="UP000034883">
    <property type="component" value="Chromosome"/>
</dbReference>
<feature type="signal peptide" evidence="3">
    <location>
        <begin position="1"/>
        <end position="19"/>
    </location>
</feature>
<sequence>MRGTTHVAVPIVIALAALAATVLPSVAVAQTAQPYTPPGYESAPPPDPSAPPPSYGYEQPVQPTDPGNAYGTVAPAAPYGTPVAPPAARARRIPVERSETIRGLWLPGLIVLPIAWVTTWTISTTVFFGDAATFSWIPVVGPWLMLTQDLNGHEAGIVVSGVVQGLAALAIVLGLTIRRTYTDYEYVMEPMPGARLTIDAITLPGGGMIGARLEM</sequence>
<keyword evidence="2" id="KW-0812">Transmembrane</keyword>
<organism evidence="4 5">
    <name type="scientific">Sandaracinus amylolyticus</name>
    <dbReference type="NCBI Taxonomy" id="927083"/>
    <lineage>
        <taxon>Bacteria</taxon>
        <taxon>Pseudomonadati</taxon>
        <taxon>Myxococcota</taxon>
        <taxon>Polyangia</taxon>
        <taxon>Polyangiales</taxon>
        <taxon>Sandaracinaceae</taxon>
        <taxon>Sandaracinus</taxon>
    </lineage>
</organism>
<evidence type="ECO:0000256" key="3">
    <source>
        <dbReference type="SAM" id="SignalP"/>
    </source>
</evidence>
<dbReference type="EMBL" id="CP011125">
    <property type="protein sequence ID" value="AKF09620.1"/>
    <property type="molecule type" value="Genomic_DNA"/>
</dbReference>
<feature type="transmembrane region" description="Helical" evidence="2">
    <location>
        <begin position="104"/>
        <end position="122"/>
    </location>
</feature>
<proteinExistence type="predicted"/>
<reference evidence="4 5" key="1">
    <citation type="submission" date="2015-03" db="EMBL/GenBank/DDBJ databases">
        <title>Genome assembly of Sandaracinus amylolyticus DSM 53668.</title>
        <authorList>
            <person name="Sharma G."/>
            <person name="Subramanian S."/>
        </authorList>
    </citation>
    <scope>NUCLEOTIDE SEQUENCE [LARGE SCALE GENOMIC DNA]</scope>
    <source>
        <strain evidence="4 5">DSM 53668</strain>
    </source>
</reference>
<feature type="compositionally biased region" description="Pro residues" evidence="1">
    <location>
        <begin position="43"/>
        <end position="54"/>
    </location>
</feature>
<keyword evidence="2" id="KW-1133">Transmembrane helix</keyword>